<feature type="transmembrane region" description="Helical" evidence="2">
    <location>
        <begin position="116"/>
        <end position="141"/>
    </location>
</feature>
<feature type="coiled-coil region" evidence="1">
    <location>
        <begin position="187"/>
        <end position="217"/>
    </location>
</feature>
<dbReference type="EMBL" id="UOFF01000289">
    <property type="protein sequence ID" value="VAW56850.1"/>
    <property type="molecule type" value="Genomic_DNA"/>
</dbReference>
<evidence type="ECO:0000256" key="1">
    <source>
        <dbReference type="SAM" id="Coils"/>
    </source>
</evidence>
<evidence type="ECO:0000256" key="2">
    <source>
        <dbReference type="SAM" id="Phobius"/>
    </source>
</evidence>
<keyword evidence="2" id="KW-0812">Transmembrane</keyword>
<keyword evidence="1" id="KW-0175">Coiled coil</keyword>
<feature type="transmembrane region" description="Helical" evidence="2">
    <location>
        <begin position="254"/>
        <end position="277"/>
    </location>
</feature>
<accession>A0A3B0WWL2</accession>
<name>A0A3B0WWL2_9ZZZZ</name>
<gene>
    <name evidence="3" type="ORF">MNBD_GAMMA07-472</name>
</gene>
<keyword evidence="2" id="KW-1133">Transmembrane helix</keyword>
<protein>
    <submittedName>
        <fullName evidence="3">Uncharacterized protein</fullName>
    </submittedName>
</protein>
<keyword evidence="2" id="KW-0472">Membrane</keyword>
<reference evidence="3" key="1">
    <citation type="submission" date="2018-06" db="EMBL/GenBank/DDBJ databases">
        <authorList>
            <person name="Zhirakovskaya E."/>
        </authorList>
    </citation>
    <scope>NUCLEOTIDE SEQUENCE</scope>
</reference>
<dbReference type="AlphaFoldDB" id="A0A3B0WWL2"/>
<evidence type="ECO:0000313" key="3">
    <source>
        <dbReference type="EMBL" id="VAW56850.1"/>
    </source>
</evidence>
<proteinExistence type="predicted"/>
<feature type="transmembrane region" description="Helical" evidence="2">
    <location>
        <begin position="153"/>
        <end position="174"/>
    </location>
</feature>
<organism evidence="3">
    <name type="scientific">hydrothermal vent metagenome</name>
    <dbReference type="NCBI Taxonomy" id="652676"/>
    <lineage>
        <taxon>unclassified sequences</taxon>
        <taxon>metagenomes</taxon>
        <taxon>ecological metagenomes</taxon>
    </lineage>
</organism>
<sequence length="289" mass="32850">MNNTILKKFLITCFFILFASLAFTNTLDRVAEEYTEVGIERALISFTIARGLNGVISVAQGTEFALSPAGVGLTFAPGQILDPINDLIERFSWVLMVSGSSLGIQRLFLEITSSPYISLLFAIFSGLYIFLLWFPGIWQLIKNEKTRDLSQSILGKSLVLLIFIRFSIPVIALFNEVIYQQFLQPQFTAAQSNLENTAEQIKQLNDVSREIDKEKNEDIMNQVGQWFDKTKQTLNIEKRIQALKLVVSDMSHQVINLIVVFVMQTIIFPLMFIWILMQSAKAIMRSFSQ</sequence>